<dbReference type="PROSITE" id="PS50837">
    <property type="entry name" value="NACHT"/>
    <property type="match status" value="1"/>
</dbReference>
<evidence type="ECO:0000256" key="2">
    <source>
        <dbReference type="ARBA" id="ARBA00023043"/>
    </source>
</evidence>
<keyword evidence="1" id="KW-0677">Repeat</keyword>
<feature type="repeat" description="ANK" evidence="3">
    <location>
        <begin position="1078"/>
        <end position="1114"/>
    </location>
</feature>
<name>A0A8H4TG15_9HYPO</name>
<dbReference type="GO" id="GO:0004190">
    <property type="term" value="F:aspartic-type endopeptidase activity"/>
    <property type="evidence" value="ECO:0007669"/>
    <property type="project" value="InterPro"/>
</dbReference>
<reference evidence="7" key="2">
    <citation type="submission" date="2020-05" db="EMBL/GenBank/DDBJ databases">
        <authorList>
            <person name="Kim H.-S."/>
            <person name="Proctor R.H."/>
            <person name="Brown D.W."/>
        </authorList>
    </citation>
    <scope>NUCLEOTIDE SEQUENCE</scope>
    <source>
        <strain evidence="7">NRRL 45417</strain>
    </source>
</reference>
<feature type="repeat" description="ANK" evidence="3">
    <location>
        <begin position="1934"/>
        <end position="1982"/>
    </location>
</feature>
<dbReference type="SMART" id="SM00248">
    <property type="entry name" value="ANK"/>
    <property type="match status" value="18"/>
</dbReference>
<keyword evidence="2 3" id="KW-0040">ANK repeat</keyword>
<dbReference type="InterPro" id="IPR036770">
    <property type="entry name" value="Ankyrin_rpt-contain_sf"/>
</dbReference>
<dbReference type="Pfam" id="PF13637">
    <property type="entry name" value="Ank_4"/>
    <property type="match status" value="1"/>
</dbReference>
<feature type="repeat" description="ANK" evidence="3">
    <location>
        <begin position="1273"/>
        <end position="1305"/>
    </location>
</feature>
<dbReference type="OrthoDB" id="21416at2759"/>
<evidence type="ECO:0000259" key="6">
    <source>
        <dbReference type="PROSITE" id="PS50837"/>
    </source>
</evidence>
<dbReference type="Proteomes" id="UP000604273">
    <property type="component" value="Unassembled WGS sequence"/>
</dbReference>
<evidence type="ECO:0000256" key="1">
    <source>
        <dbReference type="ARBA" id="ARBA00022737"/>
    </source>
</evidence>
<dbReference type="InterPro" id="IPR027417">
    <property type="entry name" value="P-loop_NTPase"/>
</dbReference>
<keyword evidence="8" id="KW-1185">Reference proteome</keyword>
<dbReference type="Gene3D" id="3.40.50.300">
    <property type="entry name" value="P-loop containing nucleotide triphosphate hydrolases"/>
    <property type="match status" value="1"/>
</dbReference>
<dbReference type="SUPFAM" id="SSF48403">
    <property type="entry name" value="Ankyrin repeat"/>
    <property type="match status" value="7"/>
</dbReference>
<protein>
    <recommendedName>
        <fullName evidence="9">NACHT domain-containing protein</fullName>
    </recommendedName>
</protein>
<dbReference type="PANTHER" id="PTHR24123">
    <property type="entry name" value="ANKYRIN REPEAT-CONTAINING"/>
    <property type="match status" value="1"/>
</dbReference>
<feature type="region of interest" description="Disordered" evidence="4">
    <location>
        <begin position="1691"/>
        <end position="1717"/>
    </location>
</feature>
<evidence type="ECO:0000256" key="3">
    <source>
        <dbReference type="PROSITE-ProRule" id="PRU00023"/>
    </source>
</evidence>
<dbReference type="PANTHER" id="PTHR24123:SF33">
    <property type="entry name" value="PROTEIN HOS4"/>
    <property type="match status" value="1"/>
</dbReference>
<dbReference type="SUPFAM" id="SSF52540">
    <property type="entry name" value="P-loop containing nucleoside triphosphate hydrolases"/>
    <property type="match status" value="1"/>
</dbReference>
<dbReference type="EMBL" id="JABFAI010000074">
    <property type="protein sequence ID" value="KAF4957104.1"/>
    <property type="molecule type" value="Genomic_DNA"/>
</dbReference>
<accession>A0A8H4TG15</accession>
<evidence type="ECO:0000259" key="5">
    <source>
        <dbReference type="PROSITE" id="PS50175"/>
    </source>
</evidence>
<dbReference type="InterPro" id="IPR051165">
    <property type="entry name" value="Multifunctional_ANK_Repeat"/>
</dbReference>
<feature type="domain" description="Peptidase A2" evidence="5">
    <location>
        <begin position="818"/>
        <end position="894"/>
    </location>
</feature>
<dbReference type="PROSITE" id="PS50175">
    <property type="entry name" value="ASP_PROT_RETROV"/>
    <property type="match status" value="1"/>
</dbReference>
<dbReference type="PROSITE" id="PS50297">
    <property type="entry name" value="ANK_REP_REGION"/>
    <property type="match status" value="3"/>
</dbReference>
<dbReference type="Pfam" id="PF24883">
    <property type="entry name" value="NPHP3_N"/>
    <property type="match status" value="1"/>
</dbReference>
<dbReference type="InterPro" id="IPR007111">
    <property type="entry name" value="NACHT_NTPase"/>
</dbReference>
<gene>
    <name evidence="7" type="ORF">FGADI_3323</name>
</gene>
<reference evidence="7" key="1">
    <citation type="journal article" date="2020" name="BMC Genomics">
        <title>Correction to: Identification and distribution of gene clusters required for synthesis of sphingolipid metabolism inhibitors in diverse species of the filamentous fungus Fusarium.</title>
        <authorList>
            <person name="Kim H.S."/>
            <person name="Lohmar J.M."/>
            <person name="Busman M."/>
            <person name="Brown D.W."/>
            <person name="Naumann T.A."/>
            <person name="Divon H.H."/>
            <person name="Lysoe E."/>
            <person name="Uhlig S."/>
            <person name="Proctor R.H."/>
        </authorList>
    </citation>
    <scope>NUCLEOTIDE SEQUENCE</scope>
    <source>
        <strain evidence="7">NRRL 45417</strain>
    </source>
</reference>
<evidence type="ECO:0000313" key="8">
    <source>
        <dbReference type="Proteomes" id="UP000604273"/>
    </source>
</evidence>
<proteinExistence type="predicted"/>
<dbReference type="InterPro" id="IPR002110">
    <property type="entry name" value="Ankyrin_rpt"/>
</dbReference>
<dbReference type="InterPro" id="IPR056884">
    <property type="entry name" value="NPHP3-like_N"/>
</dbReference>
<evidence type="ECO:0000256" key="4">
    <source>
        <dbReference type="SAM" id="MobiDB-lite"/>
    </source>
</evidence>
<dbReference type="Pfam" id="PF00023">
    <property type="entry name" value="Ank"/>
    <property type="match status" value="2"/>
</dbReference>
<dbReference type="Gene3D" id="1.25.40.20">
    <property type="entry name" value="Ankyrin repeat-containing domain"/>
    <property type="match status" value="7"/>
</dbReference>
<feature type="repeat" description="ANK" evidence="3">
    <location>
        <begin position="1822"/>
        <end position="1854"/>
    </location>
</feature>
<feature type="repeat" description="ANK" evidence="3">
    <location>
        <begin position="575"/>
        <end position="607"/>
    </location>
</feature>
<dbReference type="GO" id="GO:0006508">
    <property type="term" value="P:proteolysis"/>
    <property type="evidence" value="ECO:0007669"/>
    <property type="project" value="InterPro"/>
</dbReference>
<dbReference type="InterPro" id="IPR001995">
    <property type="entry name" value="Peptidase_A2_cat"/>
</dbReference>
<organism evidence="7 8">
    <name type="scientific">Fusarium gaditjirri</name>
    <dbReference type="NCBI Taxonomy" id="282569"/>
    <lineage>
        <taxon>Eukaryota</taxon>
        <taxon>Fungi</taxon>
        <taxon>Dikarya</taxon>
        <taxon>Ascomycota</taxon>
        <taxon>Pezizomycotina</taxon>
        <taxon>Sordariomycetes</taxon>
        <taxon>Hypocreomycetidae</taxon>
        <taxon>Hypocreales</taxon>
        <taxon>Nectriaceae</taxon>
        <taxon>Fusarium</taxon>
        <taxon>Fusarium nisikadoi species complex</taxon>
    </lineage>
</organism>
<comment type="caution">
    <text evidence="7">The sequence shown here is derived from an EMBL/GenBank/DDBJ whole genome shotgun (WGS) entry which is preliminary data.</text>
</comment>
<evidence type="ECO:0000313" key="7">
    <source>
        <dbReference type="EMBL" id="KAF4957104.1"/>
    </source>
</evidence>
<feature type="domain" description="NACHT" evidence="6">
    <location>
        <begin position="87"/>
        <end position="230"/>
    </location>
</feature>
<evidence type="ECO:0008006" key="9">
    <source>
        <dbReference type="Google" id="ProtNLM"/>
    </source>
</evidence>
<sequence>MLLDELDLPLDDVVVVDRLAIADFNESNILPQDEATLTRIRDWLRPTKYEEDGSELKKHTGSHLEGTSQWLFDSPIFQQWHHGRDDGILWIRGVPGTGKSVLASRLIHQLSSEQCPILYFFFRHTIQSNHRPESALRDWLAQALPFSPPLQLALKSLIFRPICLDFVDDLSLVELWHLVRLALRGMAKVYCVVDALDEMDTNTLETFLQLIDQLGNMHPDRIKLIITSRPIPTIEKMVRNLRLLDIRLDKKAINPDILTYLEHRLAASKLSPEARVAVKDAVFQKAEGLFLYAKLTMDKIAGLQNESEAGILESIDKMPVNLSVMYKNLLREHMDRTGLPEGLQMLVLKLVTHATRPLRLLEISDCIKVTQPQYGQDTGAIKNHVRTCCGPLLEILPDETVRVVHHSLTEYLFGLTRSSDDNEIPVIEPGPTHNLLANLCVSYLQSGHLDKIKFKDYGRSIKISEAMNQDWPPFMNYAIHNWHVHTRASTRRGVPQYETNDKIFSMLMIPKHVALLATLSEKPHYANMSHACRDPETPLETEVLTFSIKLGLHSFIDSLLERCGGDALGFHGWVETEPPLHQAVEDGSLDIIRSLIKHGAELDEHNRQGCTPLHKALGVCIPPHKALWGGARTKGYPCAAIVESLLEAGADPWNTQEESERGCTMASPIQEVFRKCDKTVAKLFLPYIKTQKEAKMAMDWVINGSKDLEVLRLILDLGLADINDNADSPTPLFYACQQVDPMIVSMLLEAGASPNICQWVPGPPECYDLQGRLVVESLSQHSEPGPRDGDAGPNALHALAEPGYSLEDPPDEAIRECFRLLVDAGADVNHVDSSGYTPLHHAKSPLMAELLLEAGADTTAINHYNQTPLHSSHDVEVMKMILNKTDINIRGRDSKIVFFRLLEETYARRGREVSPLETALQLLDLGVDAQGVDSEGNTALHHLASTERGITSPEGMRLVERLMQEGLDPNLHNGKGEAAVHRLAAKEITSGPVSPACLRTFISLTKADINAVDSKGQTLLFSSIDSFNSNLQKLMWICVGQARIASSNDMTSTDTENDGSFISVMADLGARFDVVDQKGRTLLHAAVGNCRDGKDVNVLRRLVELGADPQKTDLEGNTIWHEVIPKCAKKAYEYRSHSPSLETLQSITAMGIDPRQASNQGTTPFHILCEYNQPASNPVLFEYLLQQIGGDVNMKDYNEVTALHTVSTYSGDFTRRLLELGADATLVTKEGINVFHLAARCRQSNTIGLVLEWLRERIAKEELQSLLNLKDSRGRAPLYYACASGCFRSVELLISAGAVVDMDTYEGSTLSGCAYIEEEAKNWPTVRSPAYITRSGGVLIDDTKRPNHVLIEGRLQEVLDLVIDNAAALNWSLLDMAIAAAVEKATVENLHPREKSGHLYPPVRDYTYHPDHDYTVECLVQARKVLGVRGELPCAPELQQCLQRRQEVLKDVSVEKECNCGTCYKFPWHIWLLKKLKCYDAIPNYLNKVSPKPEDLHSVLVNLAREGMARLLNTLLTPETISSLGRTKDESLSPLMHAACESTEPNMPVIRLLVSMGVELDKAKPQECSFLHVLSRGGQHPWWHTGEALPYMIKQGVCLENRDKDGLTPLNASLDEIDNPAWSPKIPEMLLQAGADPSSVDDKGKSCLWRAIGNKTVFKMLAHHGAIIDPTLLTSAILTKDIGMVEMILSSGADPNVRGPPSHSPDKERRRRRRGVYTPAPSHEIYPLDLAINRINRVTGAEVESEPIIRMIEMLLEFGADPNARFDHTTVAHKILGKDGDSSLPMPLRRFAYPRAPYSVRRKYLDLIFQHPTLNVNLRDTAGVPLLHVAFDEADEETAQILMNRGANVSARDDFDRNILHIGSALLCKKDLFDDIIARAPELLDQANKCGRTPLHCALGDRDEFGYLRSLEKAETFIQMLLAAGANVCAKDENGDTPLHLLLQRKWNLLVNDDGSEVWQGPIHPIMEILLSKGADINARNKTGETPIFAFFREGDLHVDVGTDSSDDELPAPCTIHSRSKRQVIQENRSVLWALFDKAGVDWTAISAKGQSLLHVVAGHKGQGCCFTRLERFEFLMGKGLDPLAEDREHRTALDIAAANGANEIIELFKTE</sequence>
<dbReference type="PROSITE" id="PS50088">
    <property type="entry name" value="ANK_REPEAT"/>
    <property type="match status" value="5"/>
</dbReference>
<dbReference type="Pfam" id="PF12796">
    <property type="entry name" value="Ank_2"/>
    <property type="match status" value="2"/>
</dbReference>